<dbReference type="InterPro" id="IPR013321">
    <property type="entry name" value="Arc_rbn_hlx_hlx"/>
</dbReference>
<dbReference type="InterPro" id="IPR008651">
    <property type="entry name" value="Uncharacterised_HicB"/>
</dbReference>
<dbReference type="Proteomes" id="UP000178606">
    <property type="component" value="Unassembled WGS sequence"/>
</dbReference>
<dbReference type="InterPro" id="IPR010985">
    <property type="entry name" value="Ribbon_hlx_hlx"/>
</dbReference>
<comment type="caution">
    <text evidence="1">The sequence shown here is derived from an EMBL/GenBank/DDBJ whole genome shotgun (WGS) entry which is preliminary data.</text>
</comment>
<gene>
    <name evidence="1" type="ORF">A3F84_00730</name>
</gene>
<dbReference type="AlphaFoldDB" id="A0A1F6D3T1"/>
<dbReference type="SUPFAM" id="SSF47598">
    <property type="entry name" value="Ribbon-helix-helix"/>
    <property type="match status" value="1"/>
</dbReference>
<organism evidence="1 2">
    <name type="scientific">Handelsmanbacteria sp. (strain RIFCSPLOWO2_12_FULL_64_10)</name>
    <dbReference type="NCBI Taxonomy" id="1817868"/>
    <lineage>
        <taxon>Bacteria</taxon>
        <taxon>Candidatus Handelsmaniibacteriota</taxon>
    </lineage>
</organism>
<dbReference type="Gene3D" id="1.10.1220.10">
    <property type="entry name" value="Met repressor-like"/>
    <property type="match status" value="1"/>
</dbReference>
<accession>A0A1F6D3T1</accession>
<protein>
    <recommendedName>
        <fullName evidence="3">CopG family transcriptional regulator</fullName>
    </recommendedName>
</protein>
<dbReference type="GO" id="GO:0006355">
    <property type="term" value="P:regulation of DNA-templated transcription"/>
    <property type="evidence" value="ECO:0007669"/>
    <property type="project" value="InterPro"/>
</dbReference>
<evidence type="ECO:0000313" key="1">
    <source>
        <dbReference type="EMBL" id="OGG55961.1"/>
    </source>
</evidence>
<dbReference type="EMBL" id="MFKF01000054">
    <property type="protein sequence ID" value="OGG55961.1"/>
    <property type="molecule type" value="Genomic_DNA"/>
</dbReference>
<evidence type="ECO:0000313" key="2">
    <source>
        <dbReference type="Proteomes" id="UP000178606"/>
    </source>
</evidence>
<dbReference type="Pfam" id="PF05534">
    <property type="entry name" value="HicB"/>
    <property type="match status" value="1"/>
</dbReference>
<name>A0A1F6D3T1_HANXR</name>
<evidence type="ECO:0008006" key="3">
    <source>
        <dbReference type="Google" id="ProtNLM"/>
    </source>
</evidence>
<sequence>MSRLTLRLPETLHQQLERLARRESVSLHQYILDALKRQAASAYTVQPVSDEEATRQQAAYTALLQSLGRRTFSEIEKALAEREKVKPEKGLTPEIVKALKGRISRQRASA</sequence>
<proteinExistence type="predicted"/>
<reference evidence="1 2" key="1">
    <citation type="journal article" date="2016" name="Nat. Commun.">
        <title>Thousands of microbial genomes shed light on interconnected biogeochemical processes in an aquifer system.</title>
        <authorList>
            <person name="Anantharaman K."/>
            <person name="Brown C.T."/>
            <person name="Hug L.A."/>
            <person name="Sharon I."/>
            <person name="Castelle C.J."/>
            <person name="Probst A.J."/>
            <person name="Thomas B.C."/>
            <person name="Singh A."/>
            <person name="Wilkins M.J."/>
            <person name="Karaoz U."/>
            <person name="Brodie E.L."/>
            <person name="Williams K.H."/>
            <person name="Hubbard S.S."/>
            <person name="Banfield J.F."/>
        </authorList>
    </citation>
    <scope>NUCLEOTIDE SEQUENCE [LARGE SCALE GENOMIC DNA]</scope>
    <source>
        <strain evidence="2">RIFCSPLOWO2_12_FULL_64_10</strain>
    </source>
</reference>